<keyword evidence="6 10" id="KW-0547">Nucleotide-binding</keyword>
<dbReference type="CDD" id="cd02037">
    <property type="entry name" value="Mrp_NBP35"/>
    <property type="match status" value="1"/>
</dbReference>
<evidence type="ECO:0000259" key="12">
    <source>
        <dbReference type="PROSITE" id="PS50192"/>
    </source>
</evidence>
<comment type="caution">
    <text evidence="13">The sequence shown here is derived from an EMBL/GenBank/DDBJ whole genome shotgun (WGS) entry which is preliminary data.</text>
</comment>
<accession>A0A8H7UY10</accession>
<keyword evidence="9 10" id="KW-0411">Iron-sulfur</keyword>
<feature type="binding site" evidence="10">
    <location>
        <position position="230"/>
    </location>
    <ligand>
        <name>[4Fe-4S] cluster</name>
        <dbReference type="ChEBI" id="CHEBI:49883"/>
        <label>1</label>
    </ligand>
</feature>
<feature type="binding site" evidence="10">
    <location>
        <position position="216"/>
    </location>
    <ligand>
        <name>[4Fe-4S] cluster</name>
        <dbReference type="ChEBI" id="CHEBI:49883"/>
        <label>1</label>
    </ligand>
</feature>
<dbReference type="Gene3D" id="3.40.50.300">
    <property type="entry name" value="P-loop containing nucleotide triphosphate hydrolases"/>
    <property type="match status" value="1"/>
</dbReference>
<evidence type="ECO:0000256" key="4">
    <source>
        <dbReference type="ARBA" id="ARBA00022490"/>
    </source>
</evidence>
<dbReference type="InterPro" id="IPR028601">
    <property type="entry name" value="NUBP1/Nbp35"/>
</dbReference>
<comment type="similarity">
    <text evidence="10">Belongs to the Mrp/NBP35 ATP-binding proteins family. NUBP1/NBP35 subfamily.</text>
</comment>
<dbReference type="OrthoDB" id="1741334at2759"/>
<dbReference type="PROSITE" id="PS50192">
    <property type="entry name" value="T_SNARE"/>
    <property type="match status" value="1"/>
</dbReference>
<dbReference type="PROSITE" id="PS01215">
    <property type="entry name" value="MRP"/>
    <property type="match status" value="1"/>
</dbReference>
<keyword evidence="3 10" id="KW-0004">4Fe-4S</keyword>
<feature type="binding site" evidence="10">
    <location>
        <position position="455"/>
    </location>
    <ligand>
        <name>[4Fe-4S] cluster</name>
        <dbReference type="ChEBI" id="CHEBI:49883"/>
        <label>2</label>
        <note>ligand shared with heterodimeric partner</note>
    </ligand>
</feature>
<keyword evidence="7 10" id="KW-0067">ATP-binding</keyword>
<evidence type="ECO:0000313" key="14">
    <source>
        <dbReference type="Proteomes" id="UP000603453"/>
    </source>
</evidence>
<feature type="binding site" evidence="10">
    <location>
        <position position="458"/>
    </location>
    <ligand>
        <name>[4Fe-4S] cluster</name>
        <dbReference type="ChEBI" id="CHEBI:49883"/>
        <label>2</label>
        <note>ligand shared with heterodimeric partner</note>
    </ligand>
</feature>
<proteinExistence type="inferred from homology"/>
<organism evidence="13 14">
    <name type="scientific">Mucor saturninus</name>
    <dbReference type="NCBI Taxonomy" id="64648"/>
    <lineage>
        <taxon>Eukaryota</taxon>
        <taxon>Fungi</taxon>
        <taxon>Fungi incertae sedis</taxon>
        <taxon>Mucoromycota</taxon>
        <taxon>Mucoromycotina</taxon>
        <taxon>Mucoromycetes</taxon>
        <taxon>Mucorales</taxon>
        <taxon>Mucorineae</taxon>
        <taxon>Mucoraceae</taxon>
        <taxon>Mucor</taxon>
    </lineage>
</organism>
<dbReference type="HAMAP" id="MF_03038">
    <property type="entry name" value="NUBP1"/>
    <property type="match status" value="1"/>
</dbReference>
<dbReference type="CDD" id="cd15859">
    <property type="entry name" value="SNARE_SYN8"/>
    <property type="match status" value="1"/>
</dbReference>
<dbReference type="AlphaFoldDB" id="A0A8H7UY10"/>
<evidence type="ECO:0000256" key="3">
    <source>
        <dbReference type="ARBA" id="ARBA00022485"/>
    </source>
</evidence>
<evidence type="ECO:0000313" key="13">
    <source>
        <dbReference type="EMBL" id="KAG2202881.1"/>
    </source>
</evidence>
<evidence type="ECO:0000256" key="1">
    <source>
        <dbReference type="ARBA" id="ARBA00004123"/>
    </source>
</evidence>
<dbReference type="FunFam" id="3.40.50.300:FF:000427">
    <property type="entry name" value="Cytosolic Fe-S cluster assembly factor NUBP1"/>
    <property type="match status" value="1"/>
</dbReference>
<dbReference type="InterPro" id="IPR033756">
    <property type="entry name" value="YlxH/NBP35"/>
</dbReference>
<dbReference type="InterPro" id="IPR000727">
    <property type="entry name" value="T_SNARE_dom"/>
</dbReference>
<dbReference type="GO" id="GO:1904564">
    <property type="term" value="C:cytosolic [4Fe-4S] assembly scaffold complex"/>
    <property type="evidence" value="ECO:0007669"/>
    <property type="project" value="UniProtKB-ARBA"/>
</dbReference>
<dbReference type="EMBL" id="JAEPRD010000056">
    <property type="protein sequence ID" value="KAG2202881.1"/>
    <property type="molecule type" value="Genomic_DNA"/>
</dbReference>
<keyword evidence="14" id="KW-1185">Reference proteome</keyword>
<dbReference type="PANTHER" id="PTHR23264">
    <property type="entry name" value="NUCLEOTIDE-BINDING PROTEIN NBP35 YEAST -RELATED"/>
    <property type="match status" value="1"/>
</dbReference>
<evidence type="ECO:0000256" key="2">
    <source>
        <dbReference type="ARBA" id="ARBA00004496"/>
    </source>
</evidence>
<feature type="binding site" evidence="10">
    <location>
        <position position="233"/>
    </location>
    <ligand>
        <name>[4Fe-4S] cluster</name>
        <dbReference type="ChEBI" id="CHEBI:49883"/>
        <label>1</label>
    </ligand>
</feature>
<dbReference type="Pfam" id="PF10609">
    <property type="entry name" value="ParA"/>
    <property type="match status" value="1"/>
</dbReference>
<comment type="function">
    <text evidence="10">Component of the cytosolic iron-sulfur (Fe/S) protein assembly (CIA) machinery. Required for maturation of extramitochondrial Fe-S proteins. The NBP35-CFD1 heterotetramer forms a Fe-S scaffold complex, mediating the de novo assembly of an Fe-S cluster and its transfer to target apoproteins.</text>
</comment>
<protein>
    <recommendedName>
        <fullName evidence="12">t-SNARE coiled-coil homology domain-containing protein</fullName>
    </recommendedName>
</protein>
<dbReference type="GO" id="GO:0005634">
    <property type="term" value="C:nucleus"/>
    <property type="evidence" value="ECO:0007669"/>
    <property type="project" value="UniProtKB-SubCell"/>
</dbReference>
<name>A0A8H7UY10_9FUNG</name>
<evidence type="ECO:0000256" key="7">
    <source>
        <dbReference type="ARBA" id="ARBA00022840"/>
    </source>
</evidence>
<feature type="binding site" evidence="10">
    <location>
        <position position="239"/>
    </location>
    <ligand>
        <name>[4Fe-4S] cluster</name>
        <dbReference type="ChEBI" id="CHEBI:49883"/>
        <label>1</label>
    </ligand>
</feature>
<keyword evidence="5 10" id="KW-0479">Metal-binding</keyword>
<dbReference type="Proteomes" id="UP000603453">
    <property type="component" value="Unassembled WGS sequence"/>
</dbReference>
<evidence type="ECO:0000256" key="5">
    <source>
        <dbReference type="ARBA" id="ARBA00022723"/>
    </source>
</evidence>
<dbReference type="InterPro" id="IPR019591">
    <property type="entry name" value="Mrp/NBP35_ATP-bd"/>
</dbReference>
<keyword evidence="4 10" id="KW-0963">Cytoplasm</keyword>
<dbReference type="GO" id="GO:0005524">
    <property type="term" value="F:ATP binding"/>
    <property type="evidence" value="ECO:0007669"/>
    <property type="project" value="UniProtKB-KW"/>
</dbReference>
<evidence type="ECO:0000256" key="6">
    <source>
        <dbReference type="ARBA" id="ARBA00022741"/>
    </source>
</evidence>
<dbReference type="HAMAP" id="MF_02040">
    <property type="entry name" value="Mrp_NBP35"/>
    <property type="match status" value="1"/>
</dbReference>
<dbReference type="SUPFAM" id="SSF52540">
    <property type="entry name" value="P-loop containing nucleoside triphosphate hydrolases"/>
    <property type="match status" value="1"/>
</dbReference>
<keyword evidence="11" id="KW-0175">Coiled coil</keyword>
<dbReference type="GO" id="GO:0051539">
    <property type="term" value="F:4 iron, 4 sulfur cluster binding"/>
    <property type="evidence" value="ECO:0007669"/>
    <property type="project" value="UniProtKB-UniRule"/>
</dbReference>
<evidence type="ECO:0000256" key="9">
    <source>
        <dbReference type="ARBA" id="ARBA00023014"/>
    </source>
</evidence>
<reference evidence="13" key="1">
    <citation type="submission" date="2020-12" db="EMBL/GenBank/DDBJ databases">
        <title>Metabolic potential, ecology and presence of endohyphal bacteria is reflected in genomic diversity of Mucoromycotina.</title>
        <authorList>
            <person name="Muszewska A."/>
            <person name="Okrasinska A."/>
            <person name="Steczkiewicz K."/>
            <person name="Drgas O."/>
            <person name="Orlowska M."/>
            <person name="Perlinska-Lenart U."/>
            <person name="Aleksandrzak-Piekarczyk T."/>
            <person name="Szatraj K."/>
            <person name="Zielenkiewicz U."/>
            <person name="Pilsyk S."/>
            <person name="Malc E."/>
            <person name="Mieczkowski P."/>
            <person name="Kruszewska J.S."/>
            <person name="Biernat P."/>
            <person name="Pawlowska J."/>
        </authorList>
    </citation>
    <scope>NUCLEOTIDE SEQUENCE</scope>
    <source>
        <strain evidence="13">WA0000017839</strain>
    </source>
</reference>
<dbReference type="InterPro" id="IPR027417">
    <property type="entry name" value="P-loop_NTPase"/>
</dbReference>
<dbReference type="GO" id="GO:0005829">
    <property type="term" value="C:cytosol"/>
    <property type="evidence" value="ECO:0007669"/>
    <property type="project" value="TreeGrafter"/>
</dbReference>
<comment type="subcellular location">
    <subcellularLocation>
        <location evidence="2 10">Cytoplasm</location>
    </subcellularLocation>
    <subcellularLocation>
        <location evidence="1">Nucleus</location>
    </subcellularLocation>
</comment>
<sequence>MDTKLLSRLDLLADNTLSVVFERNRLKGLKLNVDKYEGNIQKNLNQLRDGIKVLEQQLSEEEQSGARDTKSEEDKLIQMQVKVDKLDALLGNQDDATARDILLRNNRGKPSVRFTAVDMNPNDLEDGQILQLQQRIIDDQDTDLDHLSLAIRRQRELGLLIGDELETHAQIIDETEEMVDRTDERLRQAKKKLDYVGRRVKDNTKEEIPEDANEHCPGPESELAGKKDACDGCPNQTICATAPKGPDPAHERLMVRKMNGADISVIAERLSGIKHKILVLSGKGGVGKSSFTSQLAWALSSDEDVQVGVMDIDICGPSIPTIMGVVDEQIHQSNSGWQPVYVQDNLGVMSIGFMLPDKDDAVIWRGPKKNGLIKQFLRDVDWGNLDFLLVDTPPGTSDEHLSLASFLKESGIDGAVIITTPQEVALQDVRKEIDFCRKAKIKILGLVENMSGFVCPNCHGESVIFPPTTGGAEALAKEFGIALLGRIPLDPRVAKSCDMGVSFLDEYPGSPACVAYEDIIDKLRDIVE</sequence>
<feature type="coiled-coil region" evidence="11">
    <location>
        <begin position="26"/>
        <end position="64"/>
    </location>
</feature>
<keyword evidence="8 10" id="KW-0408">Iron</keyword>
<evidence type="ECO:0000256" key="11">
    <source>
        <dbReference type="SAM" id="Coils"/>
    </source>
</evidence>
<dbReference type="GO" id="GO:0046872">
    <property type="term" value="F:metal ion binding"/>
    <property type="evidence" value="ECO:0007669"/>
    <property type="project" value="UniProtKB-KW"/>
</dbReference>
<dbReference type="GO" id="GO:0140663">
    <property type="term" value="F:ATP-dependent FeS chaperone activity"/>
    <property type="evidence" value="ECO:0007669"/>
    <property type="project" value="InterPro"/>
</dbReference>
<dbReference type="GO" id="GO:0016226">
    <property type="term" value="P:iron-sulfur cluster assembly"/>
    <property type="evidence" value="ECO:0007669"/>
    <property type="project" value="UniProtKB-UniRule"/>
</dbReference>
<feature type="binding site" evidence="10">
    <location>
        <begin position="282"/>
        <end position="289"/>
    </location>
    <ligand>
        <name>ATP</name>
        <dbReference type="ChEBI" id="CHEBI:30616"/>
    </ligand>
</feature>
<dbReference type="SUPFAM" id="SSF58038">
    <property type="entry name" value="SNARE fusion complex"/>
    <property type="match status" value="1"/>
</dbReference>
<dbReference type="Gene3D" id="1.20.5.110">
    <property type="match status" value="1"/>
</dbReference>
<evidence type="ECO:0000256" key="8">
    <source>
        <dbReference type="ARBA" id="ARBA00023004"/>
    </source>
</evidence>
<evidence type="ECO:0000256" key="10">
    <source>
        <dbReference type="HAMAP-Rule" id="MF_03038"/>
    </source>
</evidence>
<gene>
    <name evidence="10" type="primary">NBP35</name>
    <name evidence="13" type="ORF">INT47_008913</name>
</gene>
<dbReference type="InterPro" id="IPR000808">
    <property type="entry name" value="Mrp-like_CS"/>
</dbReference>
<dbReference type="SMART" id="SM00397">
    <property type="entry name" value="t_SNARE"/>
    <property type="match status" value="1"/>
</dbReference>
<feature type="domain" description="T-SNARE coiled-coil homology" evidence="12">
    <location>
        <begin position="134"/>
        <end position="196"/>
    </location>
</feature>
<dbReference type="PANTHER" id="PTHR23264:SF35">
    <property type="entry name" value="CYTOSOLIC FE-S CLUSTER ASSEMBLY FACTOR NUBP1"/>
    <property type="match status" value="1"/>
</dbReference>